<dbReference type="PATRIC" id="fig|1333534.5.peg.2705"/>
<sequence length="130" mass="15082">MNIHEALKTIPNKKKLYFIWKHYIGFDQTKPPKTEAEFLKTVDLKSLSSFVRWERSEEYRALLAILLNTRFDSDLEQIYDSLADKAKNGDEKSIKLLLQIGKDIKSYAKDAAKTLNKNDEVEEDDDLDIG</sequence>
<proteinExistence type="predicted"/>
<dbReference type="Proteomes" id="UP000034189">
    <property type="component" value="Chromosome"/>
</dbReference>
<dbReference type="AlphaFoldDB" id="A0A0F7F9P6"/>
<evidence type="ECO:0000313" key="2">
    <source>
        <dbReference type="Proteomes" id="UP000034189"/>
    </source>
</evidence>
<evidence type="ECO:0008006" key="3">
    <source>
        <dbReference type="Google" id="ProtNLM"/>
    </source>
</evidence>
<organism evidence="1 2">
    <name type="scientific">Paenibacillus durus ATCC 35681</name>
    <dbReference type="NCBI Taxonomy" id="1333534"/>
    <lineage>
        <taxon>Bacteria</taxon>
        <taxon>Bacillati</taxon>
        <taxon>Bacillota</taxon>
        <taxon>Bacilli</taxon>
        <taxon>Bacillales</taxon>
        <taxon>Paenibacillaceae</taxon>
        <taxon>Paenibacillus</taxon>
    </lineage>
</organism>
<dbReference type="EMBL" id="CP011114">
    <property type="protein sequence ID" value="AKG35253.1"/>
    <property type="molecule type" value="Genomic_DNA"/>
</dbReference>
<reference evidence="1 2" key="2">
    <citation type="journal article" date="2016" name="Genome Announc.">
        <title>Genome Sequence of a Gram-Positive Diazotroph, Paenibacillus durus Type Strain ATCC 35681.</title>
        <authorList>
            <person name="Halim M.A."/>
            <person name="Rahman A.Y."/>
            <person name="Sim K.S."/>
            <person name="Yam H.C."/>
            <person name="Rahim A.A."/>
            <person name="Ghazali A.H."/>
            <person name="Najimudin N."/>
        </authorList>
    </citation>
    <scope>NUCLEOTIDE SEQUENCE [LARGE SCALE GENOMIC DNA]</scope>
    <source>
        <strain evidence="1 2">ATCC 35681</strain>
    </source>
</reference>
<evidence type="ECO:0000313" key="1">
    <source>
        <dbReference type="EMBL" id="AKG35253.1"/>
    </source>
</evidence>
<dbReference type="RefSeq" id="WP_025698393.1">
    <property type="nucleotide sequence ID" value="NZ_ASQQ01000600.1"/>
</dbReference>
<dbReference type="OrthoDB" id="2697242at2"/>
<dbReference type="HOGENOM" id="CLU_148607_1_0_9"/>
<accession>A0A0F7F9P6</accession>
<protein>
    <recommendedName>
        <fullName evidence="3">Homeodomain phBC6A51-type domain-containing protein</fullName>
    </recommendedName>
</protein>
<gene>
    <name evidence="1" type="ORF">VK70_12260</name>
</gene>
<name>A0A0F7F9P6_PAEDU</name>
<reference evidence="1 2" key="1">
    <citation type="submission" date="2015-03" db="EMBL/GenBank/DDBJ databases">
        <authorList>
            <person name="Abdul Halim M."/>
        </authorList>
    </citation>
    <scope>NUCLEOTIDE SEQUENCE [LARGE SCALE GENOMIC DNA]</scope>
    <source>
        <strain evidence="1 2">ATCC 35681</strain>
    </source>
</reference>